<organism evidence="1 2">
    <name type="scientific">Ceratobasidium theobromae</name>
    <dbReference type="NCBI Taxonomy" id="1582974"/>
    <lineage>
        <taxon>Eukaryota</taxon>
        <taxon>Fungi</taxon>
        <taxon>Dikarya</taxon>
        <taxon>Basidiomycota</taxon>
        <taxon>Agaricomycotina</taxon>
        <taxon>Agaricomycetes</taxon>
        <taxon>Cantharellales</taxon>
        <taxon>Ceratobasidiaceae</taxon>
        <taxon>Ceratobasidium</taxon>
    </lineage>
</organism>
<proteinExistence type="predicted"/>
<dbReference type="AlphaFoldDB" id="A0A5N5QBD4"/>
<evidence type="ECO:0000313" key="1">
    <source>
        <dbReference type="EMBL" id="KAB5588974.1"/>
    </source>
</evidence>
<dbReference type="OrthoDB" id="417125at2759"/>
<protein>
    <submittedName>
        <fullName evidence="1">Ribosomal RNA large subunit methyltransferase J</fullName>
    </submittedName>
</protein>
<keyword evidence="1" id="KW-0489">Methyltransferase</keyword>
<comment type="caution">
    <text evidence="1">The sequence shown here is derived from an EMBL/GenBank/DDBJ whole genome shotgun (WGS) entry which is preliminary data.</text>
</comment>
<keyword evidence="1" id="KW-0808">Transferase</keyword>
<name>A0A5N5QBD4_9AGAM</name>
<dbReference type="SUPFAM" id="SSF53335">
    <property type="entry name" value="S-adenosyl-L-methionine-dependent methyltransferases"/>
    <property type="match status" value="1"/>
</dbReference>
<dbReference type="GO" id="GO:0008168">
    <property type="term" value="F:methyltransferase activity"/>
    <property type="evidence" value="ECO:0007669"/>
    <property type="project" value="UniProtKB-KW"/>
</dbReference>
<evidence type="ECO:0000313" key="2">
    <source>
        <dbReference type="Proteomes" id="UP000383932"/>
    </source>
</evidence>
<gene>
    <name evidence="1" type="ORF">CTheo_7582</name>
</gene>
<dbReference type="Proteomes" id="UP000383932">
    <property type="component" value="Unassembled WGS sequence"/>
</dbReference>
<reference evidence="1 2" key="1">
    <citation type="journal article" date="2019" name="Fungal Biol. Biotechnol.">
        <title>Draft genome sequence of fastidious pathogen Ceratobasidium theobromae, which causes vascular-streak dieback in Theobroma cacao.</title>
        <authorList>
            <person name="Ali S.S."/>
            <person name="Asman A."/>
            <person name="Shao J."/>
            <person name="Firmansyah A.P."/>
            <person name="Susilo A.W."/>
            <person name="Rosmana A."/>
            <person name="McMahon P."/>
            <person name="Junaid M."/>
            <person name="Guest D."/>
            <person name="Kheng T.Y."/>
            <person name="Meinhardt L.W."/>
            <person name="Bailey B.A."/>
        </authorList>
    </citation>
    <scope>NUCLEOTIDE SEQUENCE [LARGE SCALE GENOMIC DNA]</scope>
    <source>
        <strain evidence="1 2">CT2</strain>
    </source>
</reference>
<dbReference type="EMBL" id="SSOP01000337">
    <property type="protein sequence ID" value="KAB5588974.1"/>
    <property type="molecule type" value="Genomic_DNA"/>
</dbReference>
<accession>A0A5N5QBD4</accession>
<keyword evidence="2" id="KW-1185">Reference proteome</keyword>
<dbReference type="InterPro" id="IPR029063">
    <property type="entry name" value="SAM-dependent_MTases_sf"/>
</dbReference>
<sequence>MPRRSPPPFDQAEWLLDKLLAHPGCGTFKQLFTLLEYDKSSGLLSFHLKPPPREPGFNTDVGNLQRWRHLQFDTLRLIDLEAIGFTRTSRFFVIGCFPGGYSTYLLHTWPNSVGVGITPPSEDGGVGSAIPLDLLPRLDIRVEDLTLYDYAPEILNTPTSAPQTALLPLPFEPHTFDLVVCAAYLPARADPRPWRLTRLEVARILLGLLAVGNGGRMVIELEHIESPLTARLVIAFGRIADIETLKCSPIQKKRGKFELLVSGVRIDTLEFRDLTYGLQKLLHIMTYGGKKGKGRDLTSGDKDLITPWKSVLSPNGVNRIAEKGEKIWKVQYKAIQKHLQSKGIEIDNDQTN</sequence>
<dbReference type="GO" id="GO:0032259">
    <property type="term" value="P:methylation"/>
    <property type="evidence" value="ECO:0007669"/>
    <property type="project" value="UniProtKB-KW"/>
</dbReference>